<sequence>MSFKLGTKKILGGLALTDWIFVCFGAVLLLSFYLFFRREVIFITARFKVTDENILYAKTTPNNEFTTSFMVGDTERDELGRVVSEIIGVESYKTVPEQHVVYLDIKLKSVYNPRKKQYSVRGKNIIFGESFTFSFTKVRFKALVVDFPGFRDPQGIKFKKTIVKTQLRYDSRGFSDVYGVPNFVAAAVKKGDIVTDSKDNVLIKILDVSIQSAKRLVVSSSGQPFLVDDPYLKDVYYTIELATKEVDGKTYMFDYIPVLINTAVPINMNTVSIWPTITEIIQ</sequence>
<keyword evidence="1" id="KW-1133">Transmembrane helix</keyword>
<name>A0A1F7GGB9_9BACT</name>
<comment type="caution">
    <text evidence="2">The sequence shown here is derived from an EMBL/GenBank/DDBJ whole genome shotgun (WGS) entry which is preliminary data.</text>
</comment>
<gene>
    <name evidence="2" type="ORF">A2866_05175</name>
</gene>
<organism evidence="2 3">
    <name type="scientific">Candidatus Roizmanbacteria bacterium RIFCSPHIGHO2_01_FULL_39_8</name>
    <dbReference type="NCBI Taxonomy" id="1802033"/>
    <lineage>
        <taxon>Bacteria</taxon>
        <taxon>Candidatus Roizmaniibacteriota</taxon>
    </lineage>
</organism>
<evidence type="ECO:0000313" key="2">
    <source>
        <dbReference type="EMBL" id="OGK17552.1"/>
    </source>
</evidence>
<keyword evidence="1" id="KW-0812">Transmembrane</keyword>
<dbReference type="AlphaFoldDB" id="A0A1F7GGB9"/>
<feature type="transmembrane region" description="Helical" evidence="1">
    <location>
        <begin position="12"/>
        <end position="36"/>
    </location>
</feature>
<evidence type="ECO:0000256" key="1">
    <source>
        <dbReference type="SAM" id="Phobius"/>
    </source>
</evidence>
<evidence type="ECO:0000313" key="3">
    <source>
        <dbReference type="Proteomes" id="UP000177026"/>
    </source>
</evidence>
<keyword evidence="1" id="KW-0472">Membrane</keyword>
<reference evidence="2 3" key="1">
    <citation type="journal article" date="2016" name="Nat. Commun.">
        <title>Thousands of microbial genomes shed light on interconnected biogeochemical processes in an aquifer system.</title>
        <authorList>
            <person name="Anantharaman K."/>
            <person name="Brown C.T."/>
            <person name="Hug L.A."/>
            <person name="Sharon I."/>
            <person name="Castelle C.J."/>
            <person name="Probst A.J."/>
            <person name="Thomas B.C."/>
            <person name="Singh A."/>
            <person name="Wilkins M.J."/>
            <person name="Karaoz U."/>
            <person name="Brodie E.L."/>
            <person name="Williams K.H."/>
            <person name="Hubbard S.S."/>
            <person name="Banfield J.F."/>
        </authorList>
    </citation>
    <scope>NUCLEOTIDE SEQUENCE [LARGE SCALE GENOMIC DNA]</scope>
</reference>
<dbReference type="Proteomes" id="UP000177026">
    <property type="component" value="Unassembled WGS sequence"/>
</dbReference>
<dbReference type="EMBL" id="MFZI01000084">
    <property type="protein sequence ID" value="OGK17552.1"/>
    <property type="molecule type" value="Genomic_DNA"/>
</dbReference>
<protein>
    <submittedName>
        <fullName evidence="2">Uncharacterized protein</fullName>
    </submittedName>
</protein>
<accession>A0A1F7GGB9</accession>
<proteinExistence type="predicted"/>